<dbReference type="PROSITE" id="PS00194">
    <property type="entry name" value="THIOREDOXIN_1"/>
    <property type="match status" value="1"/>
</dbReference>
<dbReference type="GO" id="GO:0016491">
    <property type="term" value="F:oxidoreductase activity"/>
    <property type="evidence" value="ECO:0007669"/>
    <property type="project" value="InterPro"/>
</dbReference>
<evidence type="ECO:0000256" key="4">
    <source>
        <dbReference type="ARBA" id="ARBA00023157"/>
    </source>
</evidence>
<comment type="subcellular location">
    <subcellularLocation>
        <location evidence="1">Cell envelope</location>
    </subcellularLocation>
</comment>
<reference evidence="7" key="4">
    <citation type="submission" date="2023-08" db="EMBL/GenBank/DDBJ databases">
        <authorList>
            <person name="Guima S.E.S."/>
            <person name="Martins L.F."/>
            <person name="Silva A.M."/>
            <person name="Setubal J.C."/>
        </authorList>
    </citation>
    <scope>NUCLEOTIDE SEQUENCE</scope>
    <source>
        <strain evidence="7">ZC4RG45</strain>
    </source>
</reference>
<dbReference type="Gene3D" id="3.40.30.10">
    <property type="entry name" value="Glutaredoxin"/>
    <property type="match status" value="1"/>
</dbReference>
<dbReference type="STRING" id="1111738.GCA_000427905_01224"/>
<reference evidence="7 9" key="3">
    <citation type="journal article" date="2021" name="BMC Genomics">
        <title>Genome-resolved metagenome and metatranscriptome analyses of thermophilic composting reveal key bacterial players and their metabolic interactions.</title>
        <authorList>
            <person name="Braga L.P.P."/>
            <person name="Pereira R.V."/>
            <person name="Martins L.F."/>
            <person name="Moura L.M.S."/>
            <person name="Sanchez F.B."/>
            <person name="Patane J.S.L."/>
            <person name="da Silva A.M."/>
            <person name="Setubal J.C."/>
        </authorList>
    </citation>
    <scope>NUCLEOTIDE SEQUENCE [LARGE SCALE GENOMIC DNA]</scope>
    <source>
        <strain evidence="7">ZC4RG45</strain>
    </source>
</reference>
<feature type="domain" description="Thioredoxin" evidence="6">
    <location>
        <begin position="59"/>
        <end position="203"/>
    </location>
</feature>
<dbReference type="SUPFAM" id="SSF52833">
    <property type="entry name" value="Thioredoxin-like"/>
    <property type="match status" value="1"/>
</dbReference>
<organism evidence="8">
    <name type="scientific">Thermocrispum agreste</name>
    <dbReference type="NCBI Taxonomy" id="37925"/>
    <lineage>
        <taxon>Bacteria</taxon>
        <taxon>Bacillati</taxon>
        <taxon>Actinomycetota</taxon>
        <taxon>Actinomycetes</taxon>
        <taxon>Pseudonocardiales</taxon>
        <taxon>Pseudonocardiaceae</taxon>
        <taxon>Thermocrispum</taxon>
    </lineage>
</organism>
<evidence type="ECO:0000256" key="2">
    <source>
        <dbReference type="ARBA" id="ARBA00022748"/>
    </source>
</evidence>
<name>A0A2W4JJ20_9PSEU</name>
<dbReference type="GO" id="GO:0017004">
    <property type="term" value="P:cytochrome complex assembly"/>
    <property type="evidence" value="ECO:0007669"/>
    <property type="project" value="UniProtKB-KW"/>
</dbReference>
<dbReference type="InterPro" id="IPR013766">
    <property type="entry name" value="Thioredoxin_domain"/>
</dbReference>
<dbReference type="Proteomes" id="UP000249324">
    <property type="component" value="Unassembled WGS sequence"/>
</dbReference>
<comment type="caution">
    <text evidence="8">The sequence shown here is derived from an EMBL/GenBank/DDBJ whole genome shotgun (WGS) entry which is preliminary data.</text>
</comment>
<protein>
    <submittedName>
        <fullName evidence="7">TlpA disulfide reductase family protein</fullName>
    </submittedName>
    <submittedName>
        <fullName evidence="8">TlpA family protein disulfide reductase</fullName>
    </submittedName>
</protein>
<keyword evidence="2" id="KW-0201">Cytochrome c-type biogenesis</keyword>
<dbReference type="CDD" id="cd02966">
    <property type="entry name" value="TlpA_like_family"/>
    <property type="match status" value="1"/>
</dbReference>
<reference evidence="7" key="2">
    <citation type="submission" date="2018-05" db="EMBL/GenBank/DDBJ databases">
        <authorList>
            <person name="Moura L."/>
            <person name="Setubal J.C."/>
        </authorList>
    </citation>
    <scope>NUCLEOTIDE SEQUENCE</scope>
    <source>
        <strain evidence="7">ZC4RG45</strain>
    </source>
</reference>
<keyword evidence="4" id="KW-1015">Disulfide bond</keyword>
<evidence type="ECO:0000256" key="5">
    <source>
        <dbReference type="ARBA" id="ARBA00023284"/>
    </source>
</evidence>
<evidence type="ECO:0000313" key="8">
    <source>
        <dbReference type="EMBL" id="PZM99060.1"/>
    </source>
</evidence>
<keyword evidence="3" id="KW-0812">Transmembrane</keyword>
<accession>A0A2W4JJ20</accession>
<dbReference type="InterPro" id="IPR050553">
    <property type="entry name" value="Thioredoxin_ResA/DsbE_sf"/>
</dbReference>
<gene>
    <name evidence="7" type="ORF">DIU77_015885</name>
    <name evidence="8" type="ORF">DIU77_06620</name>
</gene>
<dbReference type="EMBL" id="QGUI02000262">
    <property type="protein sequence ID" value="MFO7193723.1"/>
    <property type="molecule type" value="Genomic_DNA"/>
</dbReference>
<dbReference type="PROSITE" id="PS51352">
    <property type="entry name" value="THIOREDOXIN_2"/>
    <property type="match status" value="1"/>
</dbReference>
<dbReference type="PANTHER" id="PTHR42852">
    <property type="entry name" value="THIOL:DISULFIDE INTERCHANGE PROTEIN DSBE"/>
    <property type="match status" value="1"/>
</dbReference>
<evidence type="ECO:0000313" key="9">
    <source>
        <dbReference type="Proteomes" id="UP000249324"/>
    </source>
</evidence>
<sequence length="206" mass="21500">MTRAAWVALAVGGLLLAALVVVLPQVRDDAGGGQAPADGAELADAREQAGLPPCPSGSGEPVKKLAGVTATCLADGRKVDVGQMLAGKVTLINVWATWCPPCRDELPVLQEYASSPGAVQVLTVQVDSPPADGLRMLADLGVRLPTVHDGDERYGPLRRALSAPNVLPASYVVDRDGTVRLVSNPRVFATVDQVRSAVTRHRKGAE</sequence>
<proteinExistence type="predicted"/>
<dbReference type="PANTHER" id="PTHR42852:SF6">
    <property type="entry name" value="THIOL:DISULFIDE INTERCHANGE PROTEIN DSBE"/>
    <property type="match status" value="1"/>
</dbReference>
<keyword evidence="3" id="KW-0735">Signal-anchor</keyword>
<evidence type="ECO:0000313" key="7">
    <source>
        <dbReference type="EMBL" id="MFO7193723.1"/>
    </source>
</evidence>
<dbReference type="Pfam" id="PF00578">
    <property type="entry name" value="AhpC-TSA"/>
    <property type="match status" value="1"/>
</dbReference>
<dbReference type="InterPro" id="IPR017937">
    <property type="entry name" value="Thioredoxin_CS"/>
</dbReference>
<evidence type="ECO:0000256" key="1">
    <source>
        <dbReference type="ARBA" id="ARBA00004196"/>
    </source>
</evidence>
<dbReference type="GO" id="GO:0016209">
    <property type="term" value="F:antioxidant activity"/>
    <property type="evidence" value="ECO:0007669"/>
    <property type="project" value="InterPro"/>
</dbReference>
<dbReference type="InterPro" id="IPR036249">
    <property type="entry name" value="Thioredoxin-like_sf"/>
</dbReference>
<evidence type="ECO:0000256" key="3">
    <source>
        <dbReference type="ARBA" id="ARBA00022968"/>
    </source>
</evidence>
<dbReference type="EMBL" id="QGUI01000193">
    <property type="protein sequence ID" value="PZM99060.1"/>
    <property type="molecule type" value="Genomic_DNA"/>
</dbReference>
<reference evidence="8" key="1">
    <citation type="submission" date="2018-05" db="EMBL/GenBank/DDBJ databases">
        <authorList>
            <person name="Lanie J.A."/>
            <person name="Ng W.-L."/>
            <person name="Kazmierczak K.M."/>
            <person name="Andrzejewski T.M."/>
            <person name="Davidsen T.M."/>
            <person name="Wayne K.J."/>
            <person name="Tettelin H."/>
            <person name="Glass J.I."/>
            <person name="Rusch D."/>
            <person name="Podicherti R."/>
            <person name="Tsui H.-C.T."/>
            <person name="Winkler M.E."/>
        </authorList>
    </citation>
    <scope>NUCLEOTIDE SEQUENCE</scope>
    <source>
        <strain evidence="8">ZC4RG45</strain>
    </source>
</reference>
<dbReference type="GO" id="GO:0030313">
    <property type="term" value="C:cell envelope"/>
    <property type="evidence" value="ECO:0007669"/>
    <property type="project" value="UniProtKB-SubCell"/>
</dbReference>
<dbReference type="AlphaFoldDB" id="A0A2W4JJ20"/>
<evidence type="ECO:0000259" key="6">
    <source>
        <dbReference type="PROSITE" id="PS51352"/>
    </source>
</evidence>
<keyword evidence="5" id="KW-0676">Redox-active center</keyword>
<dbReference type="InterPro" id="IPR000866">
    <property type="entry name" value="AhpC/TSA"/>
</dbReference>